<name>A0A2N5V631_9BASI</name>
<dbReference type="Proteomes" id="UP000235392">
    <property type="component" value="Unassembled WGS sequence"/>
</dbReference>
<feature type="compositionally biased region" description="Basic and acidic residues" evidence="1">
    <location>
        <begin position="206"/>
        <end position="217"/>
    </location>
</feature>
<feature type="compositionally biased region" description="Basic residues" evidence="1">
    <location>
        <begin position="158"/>
        <end position="167"/>
    </location>
</feature>
<dbReference type="PANTHER" id="PTHR15410:SF2">
    <property type="entry name" value="HIRA-INTERACTING PROTEIN 3"/>
    <property type="match status" value="1"/>
</dbReference>
<reference evidence="2 3" key="1">
    <citation type="submission" date="2017-11" db="EMBL/GenBank/DDBJ databases">
        <title>De novo assembly and phasing of dikaryotic genomes from two isolates of Puccinia coronata f. sp. avenae, the causal agent of oat crown rust.</title>
        <authorList>
            <person name="Miller M.E."/>
            <person name="Zhang Y."/>
            <person name="Omidvar V."/>
            <person name="Sperschneider J."/>
            <person name="Schwessinger B."/>
            <person name="Raley C."/>
            <person name="Palmer J.M."/>
            <person name="Garnica D."/>
            <person name="Upadhyaya N."/>
            <person name="Rathjen J."/>
            <person name="Taylor J.M."/>
            <person name="Park R.F."/>
            <person name="Dodds P.N."/>
            <person name="Hirsch C.D."/>
            <person name="Kianian S.F."/>
            <person name="Figueroa M."/>
        </authorList>
    </citation>
    <scope>NUCLEOTIDE SEQUENCE [LARGE SCALE GENOMIC DNA]</scope>
    <source>
        <strain evidence="2">12SD80</strain>
    </source>
</reference>
<dbReference type="GO" id="GO:0005634">
    <property type="term" value="C:nucleus"/>
    <property type="evidence" value="ECO:0007669"/>
    <property type="project" value="TreeGrafter"/>
</dbReference>
<accession>A0A2N5V631</accession>
<gene>
    <name evidence="2" type="ORF">PCASD_05931</name>
</gene>
<feature type="compositionally biased region" description="Basic and acidic residues" evidence="1">
    <location>
        <begin position="168"/>
        <end position="187"/>
    </location>
</feature>
<comment type="caution">
    <text evidence="2">The sequence shown here is derived from an EMBL/GenBank/DDBJ whole genome shotgun (WGS) entry which is preliminary data.</text>
</comment>
<evidence type="ECO:0000313" key="2">
    <source>
        <dbReference type="EMBL" id="PLW45438.1"/>
    </source>
</evidence>
<proteinExistence type="predicted"/>
<feature type="region of interest" description="Disordered" evidence="1">
    <location>
        <begin position="270"/>
        <end position="363"/>
    </location>
</feature>
<organism evidence="2 3">
    <name type="scientific">Puccinia coronata f. sp. avenae</name>
    <dbReference type="NCBI Taxonomy" id="200324"/>
    <lineage>
        <taxon>Eukaryota</taxon>
        <taxon>Fungi</taxon>
        <taxon>Dikarya</taxon>
        <taxon>Basidiomycota</taxon>
        <taxon>Pucciniomycotina</taxon>
        <taxon>Pucciniomycetes</taxon>
        <taxon>Pucciniales</taxon>
        <taxon>Pucciniaceae</taxon>
        <taxon>Puccinia</taxon>
    </lineage>
</organism>
<dbReference type="InterPro" id="IPR037647">
    <property type="entry name" value="HIRIP3"/>
</dbReference>
<dbReference type="PANTHER" id="PTHR15410">
    <property type="entry name" value="HIRA-INTERACTING PROTEIN 3"/>
    <property type="match status" value="1"/>
</dbReference>
<feature type="compositionally biased region" description="Acidic residues" evidence="1">
    <location>
        <begin position="295"/>
        <end position="312"/>
    </location>
</feature>
<evidence type="ECO:0000313" key="3">
    <source>
        <dbReference type="Proteomes" id="UP000235392"/>
    </source>
</evidence>
<feature type="region of interest" description="Disordered" evidence="1">
    <location>
        <begin position="68"/>
        <end position="217"/>
    </location>
</feature>
<evidence type="ECO:0000256" key="1">
    <source>
        <dbReference type="SAM" id="MobiDB-lite"/>
    </source>
</evidence>
<feature type="compositionally biased region" description="Basic and acidic residues" evidence="1">
    <location>
        <begin position="270"/>
        <end position="281"/>
    </location>
</feature>
<evidence type="ECO:0008006" key="4">
    <source>
        <dbReference type="Google" id="ProtNLM"/>
    </source>
</evidence>
<feature type="compositionally biased region" description="Low complexity" evidence="1">
    <location>
        <begin position="144"/>
        <end position="154"/>
    </location>
</feature>
<dbReference type="AlphaFoldDB" id="A0A2N5V631"/>
<sequence>MSASEQQIIKDVQTVCKQAVEQGKHLDLTIRGVIQQLVDEMKHDEEFLTSKPIKKIIKTIATECLQPRIEPESNPADQKLDDSKVVVEQPEEAVLKKDSPSLPNQSSASPSRPPSKKRTSGKSLYKSAEMIDSDGNSLHEDESSSNAKPTSSKSKPPKERKPRKPKQSKVEAKQELKAEVDDNGDPKLEDEEKPASSPPRKKGGKGKRESLPVNKDEEKIKKLKSFVVACGVRKQWKREFQNFPTKKQQIQHLTKILEGLGMTGRMSMAKAKEIKARRDLEAEVSELAAARETESSDDADDDEGDEDQEANEDGEKNSKVNKRKKSRAANVSSGDESSDGANKPRKKKNPFAFLGDQGSEDSS</sequence>
<protein>
    <recommendedName>
        <fullName evidence="4">DEK C-terminal domain-containing protein</fullName>
    </recommendedName>
</protein>
<dbReference type="EMBL" id="PGCI01000048">
    <property type="protein sequence ID" value="PLW45438.1"/>
    <property type="molecule type" value="Genomic_DNA"/>
</dbReference>